<keyword evidence="2" id="KW-0546">Nucleotide metabolism</keyword>
<dbReference type="InterPro" id="IPR036157">
    <property type="entry name" value="dUTPase-like_sf"/>
</dbReference>
<dbReference type="Pfam" id="PF22769">
    <property type="entry name" value="DCD"/>
    <property type="match status" value="1"/>
</dbReference>
<dbReference type="CDD" id="cd07557">
    <property type="entry name" value="trimeric_dUTPase"/>
    <property type="match status" value="1"/>
</dbReference>
<keyword evidence="1" id="KW-0378">Hydrolase</keyword>
<evidence type="ECO:0000256" key="1">
    <source>
        <dbReference type="ARBA" id="ARBA00022801"/>
    </source>
</evidence>
<dbReference type="InterPro" id="IPR011962">
    <property type="entry name" value="dCTP_deaminase"/>
</dbReference>
<name>A0A497F6Q5_9CREN</name>
<accession>A0A497F6Q5</accession>
<evidence type="ECO:0000313" key="4">
    <source>
        <dbReference type="Proteomes" id="UP000269499"/>
    </source>
</evidence>
<sequence length="169" mass="19067">MLSLIIPGKELIKLGVVTNLISEEHQVQPAGIELTLRDVEEFEDAGYIDLKNIRRRISKCRKLSFDKEGKIHLKQGAYKVRFNEVISVPENMVGIALPRSSLLRSGASIFSAVWDPGYKGRSESLLVVFNPHGITLERNARLMQIFFVKLSSKPHKVYSGVYQGENVKE</sequence>
<dbReference type="SUPFAM" id="SSF51283">
    <property type="entry name" value="dUTPase-like"/>
    <property type="match status" value="1"/>
</dbReference>
<dbReference type="PANTHER" id="PTHR42680">
    <property type="entry name" value="DCTP DEAMINASE"/>
    <property type="match status" value="1"/>
</dbReference>
<dbReference type="NCBIfam" id="NF002598">
    <property type="entry name" value="PRK02253.1"/>
    <property type="match status" value="1"/>
</dbReference>
<reference evidence="3 4" key="1">
    <citation type="submission" date="2018-06" db="EMBL/GenBank/DDBJ databases">
        <title>Extensive metabolic versatility and redundancy in microbially diverse, dynamic hydrothermal sediments.</title>
        <authorList>
            <person name="Dombrowski N."/>
            <person name="Teske A."/>
            <person name="Baker B.J."/>
        </authorList>
    </citation>
    <scope>NUCLEOTIDE SEQUENCE [LARGE SCALE GENOMIC DNA]</scope>
    <source>
        <strain evidence="3">B20_G2</strain>
    </source>
</reference>
<evidence type="ECO:0000256" key="2">
    <source>
        <dbReference type="ARBA" id="ARBA00023080"/>
    </source>
</evidence>
<organism evidence="3 4">
    <name type="scientific">Thermoproteota archaeon</name>
    <dbReference type="NCBI Taxonomy" id="2056631"/>
    <lineage>
        <taxon>Archaea</taxon>
        <taxon>Thermoproteota</taxon>
    </lineage>
</organism>
<protein>
    <submittedName>
        <fullName evidence="3">Deoxyuridine 5'-triphosphate nucleotidohydrolase</fullName>
    </submittedName>
</protein>
<dbReference type="GO" id="GO:0008829">
    <property type="term" value="F:dCTP deaminase activity"/>
    <property type="evidence" value="ECO:0007669"/>
    <property type="project" value="InterPro"/>
</dbReference>
<proteinExistence type="predicted"/>
<comment type="caution">
    <text evidence="3">The sequence shown here is derived from an EMBL/GenBank/DDBJ whole genome shotgun (WGS) entry which is preliminary data.</text>
</comment>
<dbReference type="GO" id="GO:0006229">
    <property type="term" value="P:dUTP biosynthetic process"/>
    <property type="evidence" value="ECO:0007669"/>
    <property type="project" value="InterPro"/>
</dbReference>
<dbReference type="Gene3D" id="2.70.40.10">
    <property type="match status" value="1"/>
</dbReference>
<dbReference type="InterPro" id="IPR033704">
    <property type="entry name" value="dUTPase_trimeric"/>
</dbReference>
<dbReference type="EMBL" id="QMRA01000008">
    <property type="protein sequence ID" value="RLE55333.1"/>
    <property type="molecule type" value="Genomic_DNA"/>
</dbReference>
<dbReference type="AlphaFoldDB" id="A0A497F6Q5"/>
<gene>
    <name evidence="3" type="ORF">DRJ26_00910</name>
</gene>
<dbReference type="Proteomes" id="UP000269499">
    <property type="component" value="Unassembled WGS sequence"/>
</dbReference>
<evidence type="ECO:0000313" key="3">
    <source>
        <dbReference type="EMBL" id="RLE55333.1"/>
    </source>
</evidence>
<dbReference type="PANTHER" id="PTHR42680:SF1">
    <property type="entry name" value="DEOXYURIDINE 5'-TRIPHOSPHATE NUCLEOTIDOHYDROLASE"/>
    <property type="match status" value="1"/>
</dbReference>